<dbReference type="GO" id="GO:0000139">
    <property type="term" value="C:Golgi membrane"/>
    <property type="evidence" value="ECO:0007669"/>
    <property type="project" value="TreeGrafter"/>
</dbReference>
<comment type="caution">
    <text evidence="5">The sequence shown here is derived from an EMBL/GenBank/DDBJ whole genome shotgun (WGS) entry which is preliminary data.</text>
</comment>
<evidence type="ECO:0000256" key="3">
    <source>
        <dbReference type="ARBA" id="ARBA00022679"/>
    </source>
</evidence>
<feature type="compositionally biased region" description="Acidic residues" evidence="4">
    <location>
        <begin position="103"/>
        <end position="116"/>
    </location>
</feature>
<dbReference type="InParanoid" id="A0A1V8T8P5"/>
<organism evidence="5 6">
    <name type="scientific">Cryoendolithus antarcticus</name>
    <dbReference type="NCBI Taxonomy" id="1507870"/>
    <lineage>
        <taxon>Eukaryota</taxon>
        <taxon>Fungi</taxon>
        <taxon>Dikarya</taxon>
        <taxon>Ascomycota</taxon>
        <taxon>Pezizomycotina</taxon>
        <taxon>Dothideomycetes</taxon>
        <taxon>Dothideomycetidae</taxon>
        <taxon>Cladosporiales</taxon>
        <taxon>Cladosporiaceae</taxon>
        <taxon>Cryoendolithus</taxon>
    </lineage>
</organism>
<reference evidence="6" key="1">
    <citation type="submission" date="2017-03" db="EMBL/GenBank/DDBJ databases">
        <title>Genomes of endolithic fungi from Antarctica.</title>
        <authorList>
            <person name="Coleine C."/>
            <person name="Masonjones S."/>
            <person name="Stajich J.E."/>
        </authorList>
    </citation>
    <scope>NUCLEOTIDE SEQUENCE [LARGE SCALE GENOMIC DNA]</scope>
    <source>
        <strain evidence="6">CCFEE 5527</strain>
    </source>
</reference>
<sequence>MSSHRSSSEATTYRDRSPVSPASPISPGSLPQWLRPGRSRKGLCSSSRLKIASLAAGCILLGWLVTSSLGPTEDISQLRAGAIYDPTSGGVMSEPTGYGQPDLVEEGSEEDGEDDGPSVKGALSDLHHAVSDKLQYWNPYASKTDKPGTNRTFTSKTGSKAATSSMAALGGESISEGLPEPERLGARTRVGKCTILFNGNSYWERAIRTHEQHDRIHGYRLHVLRQHLMDDVWSKPAYILSLLLRELAKPDSERLDWLFWVDADTVILNPYVPVEVFLPPPGPEFEDVNLLYSNDWNGLNNGVFPIRVNRWAVDLFSAIVSYRYYRPEDPLAFRDQSAMNTIMNEPNFKKGVVAAPQRWFNAYQGEHNETLAPFQIRRGDLLVHFAGVPNREERMGYWLERAEQHLDDWEVPLKSTSYPQERADFWNEYKESKKNWRTTVAETRQKASQAMSKIADHMQDFGDRLTDEQKSRLETTRQELVQVLGDERLSDDMGKLNEKIDAMQLAAEPLSDNIKNAHKLLLTSAHEAIFAGERDALAYQATNGQAVLELAAVNNAIQTLKDLIMAPQEQWHKPSILAATNAVTEARAKMQERLEMESAAQLAASQIQQAKAALEGQAANKAAVEAAEDDEDEDDEVDVGGKSGLPVQDTGVLSVVGQHGPVAAVVVTAQMPATTLIQIATVIGEAVIATVTGPAVVHTVIQDAVVATLWTTVQDEASAATGTAEGLDVSKAP</sequence>
<feature type="region of interest" description="Disordered" evidence="4">
    <location>
        <begin position="140"/>
        <end position="181"/>
    </location>
</feature>
<name>A0A1V8T8P5_9PEZI</name>
<dbReference type="Pfam" id="PF05637">
    <property type="entry name" value="Glyco_transf_34"/>
    <property type="match status" value="1"/>
</dbReference>
<evidence type="ECO:0000313" key="6">
    <source>
        <dbReference type="Proteomes" id="UP000192596"/>
    </source>
</evidence>
<evidence type="ECO:0000256" key="2">
    <source>
        <dbReference type="ARBA" id="ARBA00022676"/>
    </source>
</evidence>
<dbReference type="GO" id="GO:0006487">
    <property type="term" value="P:protein N-linked glycosylation"/>
    <property type="evidence" value="ECO:0007669"/>
    <property type="project" value="TreeGrafter"/>
</dbReference>
<dbReference type="InterPro" id="IPR008630">
    <property type="entry name" value="Glyco_trans_34"/>
</dbReference>
<feature type="region of interest" description="Disordered" evidence="4">
    <location>
        <begin position="86"/>
        <end position="122"/>
    </location>
</feature>
<dbReference type="Proteomes" id="UP000192596">
    <property type="component" value="Unassembled WGS sequence"/>
</dbReference>
<protein>
    <recommendedName>
        <fullName evidence="7">Glycosyltransferase family 34 protein</fullName>
    </recommendedName>
</protein>
<gene>
    <name evidence="5" type="ORF">B0A48_07416</name>
</gene>
<feature type="compositionally biased region" description="Low complexity" evidence="4">
    <location>
        <begin position="152"/>
        <end position="168"/>
    </location>
</feature>
<dbReference type="STRING" id="1507870.A0A1V8T8P5"/>
<proteinExistence type="inferred from homology"/>
<evidence type="ECO:0000256" key="4">
    <source>
        <dbReference type="SAM" id="MobiDB-lite"/>
    </source>
</evidence>
<feature type="region of interest" description="Disordered" evidence="4">
    <location>
        <begin position="1"/>
        <end position="37"/>
    </location>
</feature>
<dbReference type="AlphaFoldDB" id="A0A1V8T8P5"/>
<dbReference type="EMBL" id="NAJO01000014">
    <property type="protein sequence ID" value="OQO07719.1"/>
    <property type="molecule type" value="Genomic_DNA"/>
</dbReference>
<feature type="compositionally biased region" description="Acidic residues" evidence="4">
    <location>
        <begin position="626"/>
        <end position="638"/>
    </location>
</feature>
<dbReference type="GO" id="GO:0016757">
    <property type="term" value="F:glycosyltransferase activity"/>
    <property type="evidence" value="ECO:0007669"/>
    <property type="project" value="UniProtKB-KW"/>
</dbReference>
<keyword evidence="2" id="KW-0328">Glycosyltransferase</keyword>
<evidence type="ECO:0000256" key="1">
    <source>
        <dbReference type="ARBA" id="ARBA00005664"/>
    </source>
</evidence>
<accession>A0A1V8T8P5</accession>
<dbReference type="InterPro" id="IPR029044">
    <property type="entry name" value="Nucleotide-diphossugar_trans"/>
</dbReference>
<evidence type="ECO:0000313" key="5">
    <source>
        <dbReference type="EMBL" id="OQO07719.1"/>
    </source>
</evidence>
<comment type="similarity">
    <text evidence="1">Belongs to the glycosyltransferase 34 family.</text>
</comment>
<feature type="region of interest" description="Disordered" evidence="4">
    <location>
        <begin position="621"/>
        <end position="641"/>
    </location>
</feature>
<feature type="compositionally biased region" description="Polar residues" evidence="4">
    <location>
        <begin position="1"/>
        <end position="11"/>
    </location>
</feature>
<keyword evidence="6" id="KW-1185">Reference proteome</keyword>
<dbReference type="SUPFAM" id="SSF53448">
    <property type="entry name" value="Nucleotide-diphospho-sugar transferases"/>
    <property type="match status" value="1"/>
</dbReference>
<dbReference type="OrthoDB" id="407658at2759"/>
<evidence type="ECO:0008006" key="7">
    <source>
        <dbReference type="Google" id="ProtNLM"/>
    </source>
</evidence>
<dbReference type="PANTHER" id="PTHR31306:SF8">
    <property type="entry name" value="GLYCOSYLTRANSFERASE FAMILY 34 PROTEIN"/>
    <property type="match status" value="1"/>
</dbReference>
<dbReference type="Gene3D" id="3.90.550.10">
    <property type="entry name" value="Spore Coat Polysaccharide Biosynthesis Protein SpsA, Chain A"/>
    <property type="match status" value="1"/>
</dbReference>
<dbReference type="PANTHER" id="PTHR31306">
    <property type="entry name" value="ALPHA-1,6-MANNOSYLTRANSFERASE MNN11-RELATED"/>
    <property type="match status" value="1"/>
</dbReference>
<keyword evidence="3" id="KW-0808">Transferase</keyword>